<dbReference type="STRING" id="1285242.A6A04_13840"/>
<evidence type="ECO:0000256" key="1">
    <source>
        <dbReference type="ARBA" id="ARBA00007613"/>
    </source>
</evidence>
<keyword evidence="2" id="KW-0564">Palmitate</keyword>
<keyword evidence="2" id="KW-0449">Lipoprotein</keyword>
<dbReference type="PANTHER" id="PTHR30203:SF33">
    <property type="entry name" value="BLR4455 PROTEIN"/>
    <property type="match status" value="1"/>
</dbReference>
<dbReference type="Gene3D" id="2.20.200.10">
    <property type="entry name" value="Outer membrane efflux proteins (OEP)"/>
    <property type="match status" value="1"/>
</dbReference>
<comment type="similarity">
    <text evidence="1 2">Belongs to the outer membrane factor (OMF) (TC 1.B.17) family.</text>
</comment>
<evidence type="ECO:0000313" key="4">
    <source>
        <dbReference type="Proteomes" id="UP000078428"/>
    </source>
</evidence>
<accession>A0A178MWI5</accession>
<keyword evidence="2" id="KW-0472">Membrane</keyword>
<dbReference type="Pfam" id="PF02321">
    <property type="entry name" value="OEP"/>
    <property type="match status" value="2"/>
</dbReference>
<name>A0A178MWI5_9PROT</name>
<sequence>MAAAMAALLSACTVGPDYVRPEQPVPVDFRASSNERQVLARPKSRWWTQFGSAELNALVEDALASNHDVRAAKQRIAQAEAKAGIEAGALLPTVQGSSKMETGKKSSNSFAQSATVVQQLYQASIEVSYEIDLWGKNRSAMSAALATAQSSVFERETVVVTLVADVVGTYFQYLQSCERAVVAKRNIENMKRVLSKVEHRQRIGEGSELEVYQQATALHNAEAILPVIELTREQQLNRLAYLVGKSATELKLEGRSLDDVMIPEVSEGLPSELLLTRPDIRRAEANLVAANANINLARAKMFPSFTLTGERGWASSDLHNLISPGSIIWTLAGKLAQTIFDNGKSNSEIAYYEARWNELVELYRQSIIASLRDVEDSLANIRYSKERDEAQGLMVGSARKAFTLSQGAFSIGIVDYLTVLETERTQYNAEDIKIQTRYGRLSAAVGLFKALGGSIEPEKEELRTNPDGTAAPIPAGGAVPGPGDFQNQSSGLRAYYDIHS</sequence>
<dbReference type="EMBL" id="LWQT01000039">
    <property type="protein sequence ID" value="OAN53682.1"/>
    <property type="molecule type" value="Genomic_DNA"/>
</dbReference>
<keyword evidence="2" id="KW-0812">Transmembrane</keyword>
<dbReference type="SUPFAM" id="SSF56954">
    <property type="entry name" value="Outer membrane efflux proteins (OEP)"/>
    <property type="match status" value="1"/>
</dbReference>
<dbReference type="InterPro" id="IPR003423">
    <property type="entry name" value="OMP_efflux"/>
</dbReference>
<proteinExistence type="inferred from homology"/>
<gene>
    <name evidence="3" type="ORF">A6A04_13840</name>
</gene>
<organism evidence="3 4">
    <name type="scientific">Paramagnetospirillum marisnigri</name>
    <dbReference type="NCBI Taxonomy" id="1285242"/>
    <lineage>
        <taxon>Bacteria</taxon>
        <taxon>Pseudomonadati</taxon>
        <taxon>Pseudomonadota</taxon>
        <taxon>Alphaproteobacteria</taxon>
        <taxon>Rhodospirillales</taxon>
        <taxon>Magnetospirillaceae</taxon>
        <taxon>Paramagnetospirillum</taxon>
    </lineage>
</organism>
<evidence type="ECO:0008006" key="5">
    <source>
        <dbReference type="Google" id="ProtNLM"/>
    </source>
</evidence>
<dbReference type="AlphaFoldDB" id="A0A178MWI5"/>
<comment type="subcellular location">
    <subcellularLocation>
        <location evidence="2">Cell membrane</location>
        <topology evidence="2">Lipid-anchor</topology>
    </subcellularLocation>
</comment>
<comment type="caution">
    <text evidence="3">The sequence shown here is derived from an EMBL/GenBank/DDBJ whole genome shotgun (WGS) entry which is preliminary data.</text>
</comment>
<reference evidence="3 4" key="1">
    <citation type="submission" date="2016-04" db="EMBL/GenBank/DDBJ databases">
        <title>Draft genome sequence of freshwater magnetotactic bacteria Magnetospirillum marisnigri SP-1 and Magnetospirillum moscoviense BB-1.</title>
        <authorList>
            <person name="Koziaeva V."/>
            <person name="Dziuba M.V."/>
            <person name="Ivanov T.M."/>
            <person name="Kuznetsov B."/>
            <person name="Grouzdev D.S."/>
        </authorList>
    </citation>
    <scope>NUCLEOTIDE SEQUENCE [LARGE SCALE GENOMIC DNA]</scope>
    <source>
        <strain evidence="3 4">SP-1</strain>
    </source>
</reference>
<dbReference type="NCBIfam" id="TIGR01845">
    <property type="entry name" value="outer_NodT"/>
    <property type="match status" value="1"/>
</dbReference>
<dbReference type="GO" id="GO:0005886">
    <property type="term" value="C:plasma membrane"/>
    <property type="evidence" value="ECO:0007669"/>
    <property type="project" value="UniProtKB-SubCell"/>
</dbReference>
<dbReference type="GO" id="GO:0015562">
    <property type="term" value="F:efflux transmembrane transporter activity"/>
    <property type="evidence" value="ECO:0007669"/>
    <property type="project" value="InterPro"/>
</dbReference>
<dbReference type="Proteomes" id="UP000078428">
    <property type="component" value="Unassembled WGS sequence"/>
</dbReference>
<keyword evidence="4" id="KW-1185">Reference proteome</keyword>
<dbReference type="InterPro" id="IPR010131">
    <property type="entry name" value="MdtP/NodT-like"/>
</dbReference>
<evidence type="ECO:0000256" key="2">
    <source>
        <dbReference type="RuleBase" id="RU362097"/>
    </source>
</evidence>
<evidence type="ECO:0000313" key="3">
    <source>
        <dbReference type="EMBL" id="OAN53682.1"/>
    </source>
</evidence>
<dbReference type="PANTHER" id="PTHR30203">
    <property type="entry name" value="OUTER MEMBRANE CATION EFFLUX PROTEIN"/>
    <property type="match status" value="1"/>
</dbReference>
<protein>
    <recommendedName>
        <fullName evidence="5">Transporter</fullName>
    </recommendedName>
</protein>
<keyword evidence="2" id="KW-1134">Transmembrane beta strand</keyword>
<dbReference type="Gene3D" id="1.20.1600.10">
    <property type="entry name" value="Outer membrane efflux proteins (OEP)"/>
    <property type="match status" value="1"/>
</dbReference>